<sequence length="465" mass="52246">MSEDCLNLNVYVPVTSGSSTEPLAVLVWVHGGSYIDGEGRRQPVWDLAAFGNIIVVTINYRLGALGFLSTDDQEAPGNFGLWDQRLALQWVKTNIGAFGGDPEKITLHGGSTGGASVTYQALYPPNQGLFHRFIAGSGNPLSLPTYHEQAFVYAEELAGKLGCTTTTSSEMISCLRQKDFEDIVEKQQEVEWRGSYDLPWTPVIDGDFILQNPSQAVTWPPSNSDLSLLRSLDVMFGTTNADGSFTIRVWLDETAKAMGMSIKHGVPEILFNETIKDILTIHNQALNVEVMDKIFEEYYAWDNPGDEVAIGQSTVDLTTDKHFFIPNVIFSRNHAVDNDQANVYLFQFEEKRPDNKGRKWIKGCKHGHYGFFALGMPLERIDRPIDLNNEDDMKLWQLSKATMTYFSNFVKTGDPNVPAPVVEQWFPFDVQDESYLHMDADMIVTNKHCKAERTAFWLDFVPSLD</sequence>
<evidence type="ECO:0000259" key="4">
    <source>
        <dbReference type="Pfam" id="PF00135"/>
    </source>
</evidence>
<dbReference type="Gene3D" id="3.40.50.1820">
    <property type="entry name" value="alpha/beta hydrolase"/>
    <property type="match status" value="1"/>
</dbReference>
<dbReference type="PANTHER" id="PTHR43903">
    <property type="entry name" value="NEUROLIGIN"/>
    <property type="match status" value="1"/>
</dbReference>
<dbReference type="EC" id="3.1.1.-" evidence="3"/>
<comment type="caution">
    <text evidence="5">The sequence shown here is derived from an EMBL/GenBank/DDBJ whole genome shotgun (WGS) entry which is preliminary data.</text>
</comment>
<dbReference type="GO" id="GO:0016787">
    <property type="term" value="F:hydrolase activity"/>
    <property type="evidence" value="ECO:0007669"/>
    <property type="project" value="UniProtKB-KW"/>
</dbReference>
<dbReference type="EMBL" id="JACVVK020000198">
    <property type="protein sequence ID" value="KAK7485142.1"/>
    <property type="molecule type" value="Genomic_DNA"/>
</dbReference>
<evidence type="ECO:0000256" key="2">
    <source>
        <dbReference type="ARBA" id="ARBA00022801"/>
    </source>
</evidence>
<comment type="similarity">
    <text evidence="1 3">Belongs to the type-B carboxylesterase/lipase family.</text>
</comment>
<dbReference type="InterPro" id="IPR019826">
    <property type="entry name" value="Carboxylesterase_B_AS"/>
</dbReference>
<accession>A0ABD0KDL3</accession>
<dbReference type="Proteomes" id="UP001519460">
    <property type="component" value="Unassembled WGS sequence"/>
</dbReference>
<dbReference type="InterPro" id="IPR002018">
    <property type="entry name" value="CarbesteraseB"/>
</dbReference>
<reference evidence="5 6" key="1">
    <citation type="journal article" date="2023" name="Sci. Data">
        <title>Genome assembly of the Korean intertidal mud-creeper Batillaria attramentaria.</title>
        <authorList>
            <person name="Patra A.K."/>
            <person name="Ho P.T."/>
            <person name="Jun S."/>
            <person name="Lee S.J."/>
            <person name="Kim Y."/>
            <person name="Won Y.J."/>
        </authorList>
    </citation>
    <scope>NUCLEOTIDE SEQUENCE [LARGE SCALE GENOMIC DNA]</scope>
    <source>
        <strain evidence="5">Wonlab-2016</strain>
    </source>
</reference>
<dbReference type="Pfam" id="PF00135">
    <property type="entry name" value="COesterase"/>
    <property type="match status" value="1"/>
</dbReference>
<organism evidence="5 6">
    <name type="scientific">Batillaria attramentaria</name>
    <dbReference type="NCBI Taxonomy" id="370345"/>
    <lineage>
        <taxon>Eukaryota</taxon>
        <taxon>Metazoa</taxon>
        <taxon>Spiralia</taxon>
        <taxon>Lophotrochozoa</taxon>
        <taxon>Mollusca</taxon>
        <taxon>Gastropoda</taxon>
        <taxon>Caenogastropoda</taxon>
        <taxon>Sorbeoconcha</taxon>
        <taxon>Cerithioidea</taxon>
        <taxon>Batillariidae</taxon>
        <taxon>Batillaria</taxon>
    </lineage>
</organism>
<evidence type="ECO:0000313" key="6">
    <source>
        <dbReference type="Proteomes" id="UP001519460"/>
    </source>
</evidence>
<protein>
    <recommendedName>
        <fullName evidence="3">Carboxylic ester hydrolase</fullName>
        <ecNumber evidence="3">3.1.1.-</ecNumber>
    </recommendedName>
</protein>
<gene>
    <name evidence="5" type="ORF">BaRGS_00023552</name>
</gene>
<proteinExistence type="inferred from homology"/>
<dbReference type="InterPro" id="IPR029058">
    <property type="entry name" value="AB_hydrolase_fold"/>
</dbReference>
<evidence type="ECO:0000256" key="3">
    <source>
        <dbReference type="RuleBase" id="RU361235"/>
    </source>
</evidence>
<evidence type="ECO:0000313" key="5">
    <source>
        <dbReference type="EMBL" id="KAK7485142.1"/>
    </source>
</evidence>
<keyword evidence="6" id="KW-1185">Reference proteome</keyword>
<dbReference type="InterPro" id="IPR051093">
    <property type="entry name" value="Neuroligin/BSAL"/>
</dbReference>
<dbReference type="SUPFAM" id="SSF53474">
    <property type="entry name" value="alpha/beta-Hydrolases"/>
    <property type="match status" value="1"/>
</dbReference>
<name>A0ABD0KDL3_9CAEN</name>
<keyword evidence="2 3" id="KW-0378">Hydrolase</keyword>
<dbReference type="PROSITE" id="PS00122">
    <property type="entry name" value="CARBOXYLESTERASE_B_1"/>
    <property type="match status" value="1"/>
</dbReference>
<dbReference type="AlphaFoldDB" id="A0ABD0KDL3"/>
<evidence type="ECO:0000256" key="1">
    <source>
        <dbReference type="ARBA" id="ARBA00005964"/>
    </source>
</evidence>
<feature type="domain" description="Carboxylesterase type B" evidence="4">
    <location>
        <begin position="1"/>
        <end position="457"/>
    </location>
</feature>